<keyword evidence="9" id="KW-0067">ATP-binding</keyword>
<feature type="non-terminal residue" evidence="15">
    <location>
        <position position="1"/>
    </location>
</feature>
<dbReference type="PANTHER" id="PTHR45626:SF17">
    <property type="entry name" value="HELICASE-LIKE TRANSCRIPTION FACTOR"/>
    <property type="match status" value="1"/>
</dbReference>
<dbReference type="OrthoDB" id="448448at2759"/>
<dbReference type="InterPro" id="IPR001650">
    <property type="entry name" value="Helicase_C-like"/>
</dbReference>
<gene>
    <name evidence="15" type="ORF">MICPUCDRAFT_323</name>
</gene>
<proteinExistence type="inferred from homology"/>
<dbReference type="PROSITE" id="PS51192">
    <property type="entry name" value="HELICASE_ATP_BIND_1"/>
    <property type="match status" value="1"/>
</dbReference>
<dbReference type="GeneID" id="9683889"/>
<dbReference type="SMART" id="SM00910">
    <property type="entry name" value="HIRAN"/>
    <property type="match status" value="1"/>
</dbReference>
<dbReference type="PROSITE" id="PS50089">
    <property type="entry name" value="ZF_RING_2"/>
    <property type="match status" value="1"/>
</dbReference>
<dbReference type="PANTHER" id="PTHR45626">
    <property type="entry name" value="TRANSCRIPTION TERMINATION FACTOR 2-RELATED"/>
    <property type="match status" value="1"/>
</dbReference>
<sequence length="828" mass="89536">DDELASVVCFGAMASAIVGIQYYNGIVSRKEQVTLHREPRNQYDRNALRVDNVRREQVGHIPRDVAAHLSPLIDAKKIHHVVGVVTSGTNNRYRMPVSVFLYGRESDRAHVTQRLRNGGVRLGLADGVASKVIEENPPGCLSQSDREDALDALFDRLEKQKLVKATMEPSAVVTSPMYAHQKEALAWLVSRENANALPPFWTCDAAAAAAGGGGGSRTVYENILSNHKTTTRPECCRGGILADDMGLGKTLEIIALIATNRPGCSPSTNAAAGAGAGEAAAAAATATAPPPAKKKKNTKTAGGTVLATSQDAIGRTFSLPKADGPKTTLVVCPLSVLSNWEKQLEDHTDGSLTSYRHHGSDRSLDAAHLERHDVVITTYGTLASDIDGVLGRARFLRVVLDEAHNVKNPRATQTLAAYKVKADRRWAITGTPIQNRLSDLHSLLAFVRLAPLDDRQFWMRNVEKPVKIGDPRGFDRLVTTVAAMALRRTKDQRDERGEPIVHLPKKTVVVQRVDLDAADMMRYRARLAAAQDTIGAMLEDGSVFRDYATALELILRLRQLCCHGDLVPAESSAASAAPAAALTEDALKRLLDVLKLGGLDDCCICLNTMHAPVVTRCAHVFCRGCLAPALERKATCPLCRAPCAARDLVEAPADETEDGTTTTTTTRPSAKVTALVDRLRADLGGEPGAKAVVFSQFVAFLDIARDACAAAGFKTCRITGAVPVAERERVIRSFQSNASDAPDVVFVSLKAGGVGINLTAASKVYMLDPWWNPAVEEQAMDRVHRLGQTKDVTVVRFAATDTIEEKMLELQRRKRELARAAFEKKTEA</sequence>
<evidence type="ECO:0000256" key="8">
    <source>
        <dbReference type="ARBA" id="ARBA00022833"/>
    </source>
</evidence>
<feature type="domain" description="Helicase ATP-binding" evidence="13">
    <location>
        <begin position="230"/>
        <end position="450"/>
    </location>
</feature>
<dbReference type="PROSITE" id="PS00518">
    <property type="entry name" value="ZF_RING_1"/>
    <property type="match status" value="1"/>
</dbReference>
<evidence type="ECO:0000256" key="2">
    <source>
        <dbReference type="ARBA" id="ARBA00008438"/>
    </source>
</evidence>
<dbReference type="GO" id="GO:0004386">
    <property type="term" value="F:helicase activity"/>
    <property type="evidence" value="ECO:0007669"/>
    <property type="project" value="UniProtKB-KW"/>
</dbReference>
<dbReference type="Gene3D" id="3.40.50.10810">
    <property type="entry name" value="Tandem AAA-ATPase domain"/>
    <property type="match status" value="2"/>
</dbReference>
<dbReference type="Pfam" id="PF00271">
    <property type="entry name" value="Helicase_C"/>
    <property type="match status" value="1"/>
</dbReference>
<dbReference type="GO" id="GO:0008094">
    <property type="term" value="F:ATP-dependent activity, acting on DNA"/>
    <property type="evidence" value="ECO:0007669"/>
    <property type="project" value="TreeGrafter"/>
</dbReference>
<evidence type="ECO:0000256" key="6">
    <source>
        <dbReference type="ARBA" id="ARBA00022801"/>
    </source>
</evidence>
<dbReference type="GO" id="GO:0005634">
    <property type="term" value="C:nucleus"/>
    <property type="evidence" value="ECO:0007669"/>
    <property type="project" value="UniProtKB-SubCell"/>
</dbReference>
<dbReference type="SUPFAM" id="SSF57850">
    <property type="entry name" value="RING/U-box"/>
    <property type="match status" value="1"/>
</dbReference>
<keyword evidence="10" id="KW-0539">Nucleus</keyword>
<accession>C1MT94</accession>
<comment type="subcellular location">
    <subcellularLocation>
        <location evidence="1">Nucleus</location>
    </subcellularLocation>
</comment>
<evidence type="ECO:0000313" key="15">
    <source>
        <dbReference type="EMBL" id="EEH57279.1"/>
    </source>
</evidence>
<evidence type="ECO:0000256" key="4">
    <source>
        <dbReference type="ARBA" id="ARBA00022741"/>
    </source>
</evidence>
<comment type="similarity">
    <text evidence="2">Belongs to the SNF2/RAD54 helicase family. RAD16 subfamily.</text>
</comment>
<dbReference type="Gene3D" id="3.30.70.2330">
    <property type="match status" value="1"/>
</dbReference>
<evidence type="ECO:0000256" key="3">
    <source>
        <dbReference type="ARBA" id="ARBA00022723"/>
    </source>
</evidence>
<dbReference type="GO" id="GO:0016818">
    <property type="term" value="F:hydrolase activity, acting on acid anhydrides, in phosphorus-containing anhydrides"/>
    <property type="evidence" value="ECO:0007669"/>
    <property type="project" value="InterPro"/>
</dbReference>
<dbReference type="GO" id="GO:0008270">
    <property type="term" value="F:zinc ion binding"/>
    <property type="evidence" value="ECO:0007669"/>
    <property type="project" value="UniProtKB-KW"/>
</dbReference>
<dbReference type="InterPro" id="IPR013083">
    <property type="entry name" value="Znf_RING/FYVE/PHD"/>
</dbReference>
<keyword evidence="7" id="KW-0347">Helicase</keyword>
<evidence type="ECO:0000256" key="5">
    <source>
        <dbReference type="ARBA" id="ARBA00022771"/>
    </source>
</evidence>
<keyword evidence="3" id="KW-0479">Metal-binding</keyword>
<dbReference type="InterPro" id="IPR027417">
    <property type="entry name" value="P-loop_NTPase"/>
</dbReference>
<dbReference type="Gene3D" id="3.40.50.300">
    <property type="entry name" value="P-loop containing nucleotide triphosphate hydrolases"/>
    <property type="match status" value="1"/>
</dbReference>
<dbReference type="SMART" id="SM00184">
    <property type="entry name" value="RING"/>
    <property type="match status" value="1"/>
</dbReference>
<dbReference type="AlphaFoldDB" id="C1MT94"/>
<dbReference type="RefSeq" id="XP_003058824.1">
    <property type="nucleotide sequence ID" value="XM_003058778.1"/>
</dbReference>
<dbReference type="EMBL" id="GG663739">
    <property type="protein sequence ID" value="EEH57279.1"/>
    <property type="molecule type" value="Genomic_DNA"/>
</dbReference>
<dbReference type="Gene3D" id="3.30.40.10">
    <property type="entry name" value="Zinc/RING finger domain, C3HC4 (zinc finger)"/>
    <property type="match status" value="1"/>
</dbReference>
<dbReference type="SMART" id="SM00490">
    <property type="entry name" value="HELICc"/>
    <property type="match status" value="1"/>
</dbReference>
<keyword evidence="8" id="KW-0862">Zinc</keyword>
<evidence type="ECO:0000256" key="9">
    <source>
        <dbReference type="ARBA" id="ARBA00022840"/>
    </source>
</evidence>
<dbReference type="InterPro" id="IPR038718">
    <property type="entry name" value="SNF2-like_sf"/>
</dbReference>
<evidence type="ECO:0000256" key="11">
    <source>
        <dbReference type="PROSITE-ProRule" id="PRU00175"/>
    </source>
</evidence>
<dbReference type="Proteomes" id="UP000001876">
    <property type="component" value="Unassembled WGS sequence"/>
</dbReference>
<keyword evidence="4" id="KW-0547">Nucleotide-binding</keyword>
<feature type="non-terminal residue" evidence="15">
    <location>
        <position position="828"/>
    </location>
</feature>
<dbReference type="Pfam" id="PF08797">
    <property type="entry name" value="HIRAN"/>
    <property type="match status" value="1"/>
</dbReference>
<evidence type="ECO:0000256" key="1">
    <source>
        <dbReference type="ARBA" id="ARBA00004123"/>
    </source>
</evidence>
<organism evidence="16">
    <name type="scientific">Micromonas pusilla (strain CCMP1545)</name>
    <name type="common">Picoplanktonic green alga</name>
    <dbReference type="NCBI Taxonomy" id="564608"/>
    <lineage>
        <taxon>Eukaryota</taxon>
        <taxon>Viridiplantae</taxon>
        <taxon>Chlorophyta</taxon>
        <taxon>Mamiellophyceae</taxon>
        <taxon>Mamiellales</taxon>
        <taxon>Mamiellaceae</taxon>
        <taxon>Micromonas</taxon>
    </lineage>
</organism>
<dbReference type="InterPro" id="IPR014905">
    <property type="entry name" value="HIRAN"/>
</dbReference>
<dbReference type="GO" id="GO:0005524">
    <property type="term" value="F:ATP binding"/>
    <property type="evidence" value="ECO:0007669"/>
    <property type="project" value="UniProtKB-KW"/>
</dbReference>
<keyword evidence="16" id="KW-1185">Reference proteome</keyword>
<dbReference type="STRING" id="564608.C1MT94"/>
<evidence type="ECO:0000256" key="7">
    <source>
        <dbReference type="ARBA" id="ARBA00022806"/>
    </source>
</evidence>
<dbReference type="CDD" id="cd16509">
    <property type="entry name" value="RING-HC_HLTF"/>
    <property type="match status" value="1"/>
</dbReference>
<name>C1MT94_MICPC</name>
<keyword evidence="5 11" id="KW-0863">Zinc-finger</keyword>
<evidence type="ECO:0000259" key="13">
    <source>
        <dbReference type="PROSITE" id="PS51192"/>
    </source>
</evidence>
<dbReference type="Pfam" id="PF00176">
    <property type="entry name" value="SNF2-rel_dom"/>
    <property type="match status" value="1"/>
</dbReference>
<feature type="domain" description="RING-type" evidence="12">
    <location>
        <begin position="602"/>
        <end position="640"/>
    </location>
</feature>
<evidence type="ECO:0000259" key="14">
    <source>
        <dbReference type="PROSITE" id="PS51194"/>
    </source>
</evidence>
<dbReference type="InterPro" id="IPR001841">
    <property type="entry name" value="Znf_RING"/>
</dbReference>
<dbReference type="GO" id="GO:0003676">
    <property type="term" value="F:nucleic acid binding"/>
    <property type="evidence" value="ECO:0007669"/>
    <property type="project" value="InterPro"/>
</dbReference>
<dbReference type="InterPro" id="IPR050628">
    <property type="entry name" value="SNF2_RAD54_helicase_TF"/>
</dbReference>
<dbReference type="PROSITE" id="PS51194">
    <property type="entry name" value="HELICASE_CTER"/>
    <property type="match status" value="1"/>
</dbReference>
<dbReference type="InterPro" id="IPR017907">
    <property type="entry name" value="Znf_RING_CS"/>
</dbReference>
<dbReference type="GO" id="GO:0006281">
    <property type="term" value="P:DNA repair"/>
    <property type="evidence" value="ECO:0007669"/>
    <property type="project" value="TreeGrafter"/>
</dbReference>
<dbReference type="eggNOG" id="KOG1001">
    <property type="taxonomic scope" value="Eukaryota"/>
</dbReference>
<evidence type="ECO:0000313" key="16">
    <source>
        <dbReference type="Proteomes" id="UP000001876"/>
    </source>
</evidence>
<protein>
    <submittedName>
        <fullName evidence="15">SNF2 super family</fullName>
    </submittedName>
</protein>
<dbReference type="SUPFAM" id="SSF52540">
    <property type="entry name" value="P-loop containing nucleoside triphosphate hydrolases"/>
    <property type="match status" value="2"/>
</dbReference>
<evidence type="ECO:0000259" key="12">
    <source>
        <dbReference type="PROSITE" id="PS50089"/>
    </source>
</evidence>
<evidence type="ECO:0000256" key="10">
    <source>
        <dbReference type="ARBA" id="ARBA00023242"/>
    </source>
</evidence>
<dbReference type="SMART" id="SM00487">
    <property type="entry name" value="DEXDc"/>
    <property type="match status" value="1"/>
</dbReference>
<dbReference type="CDD" id="cd18793">
    <property type="entry name" value="SF2_C_SNF"/>
    <property type="match status" value="1"/>
</dbReference>
<dbReference type="KEGG" id="mpp:MICPUCDRAFT_323"/>
<dbReference type="InterPro" id="IPR000330">
    <property type="entry name" value="SNF2_N"/>
</dbReference>
<dbReference type="Pfam" id="PF13639">
    <property type="entry name" value="zf-RING_2"/>
    <property type="match status" value="1"/>
</dbReference>
<keyword evidence="6" id="KW-0378">Hydrolase</keyword>
<dbReference type="InterPro" id="IPR014001">
    <property type="entry name" value="Helicase_ATP-bd"/>
</dbReference>
<feature type="domain" description="Helicase C-terminal" evidence="14">
    <location>
        <begin position="671"/>
        <end position="828"/>
    </location>
</feature>
<reference evidence="15 16" key="1">
    <citation type="journal article" date="2009" name="Science">
        <title>Green evolution and dynamic adaptations revealed by genomes of the marine picoeukaryotes Micromonas.</title>
        <authorList>
            <person name="Worden A.Z."/>
            <person name="Lee J.H."/>
            <person name="Mock T."/>
            <person name="Rouze P."/>
            <person name="Simmons M.P."/>
            <person name="Aerts A.L."/>
            <person name="Allen A.E."/>
            <person name="Cuvelier M.L."/>
            <person name="Derelle E."/>
            <person name="Everett M.V."/>
            <person name="Foulon E."/>
            <person name="Grimwood J."/>
            <person name="Gundlach H."/>
            <person name="Henrissat B."/>
            <person name="Napoli C."/>
            <person name="McDonald S.M."/>
            <person name="Parker M.S."/>
            <person name="Rombauts S."/>
            <person name="Salamov A."/>
            <person name="Von Dassow P."/>
            <person name="Badger J.H."/>
            <person name="Coutinho P.M."/>
            <person name="Demir E."/>
            <person name="Dubchak I."/>
            <person name="Gentemann C."/>
            <person name="Eikrem W."/>
            <person name="Gready J.E."/>
            <person name="John U."/>
            <person name="Lanier W."/>
            <person name="Lindquist E.A."/>
            <person name="Lucas S."/>
            <person name="Mayer K.F."/>
            <person name="Moreau H."/>
            <person name="Not F."/>
            <person name="Otillar R."/>
            <person name="Panaud O."/>
            <person name="Pangilinan J."/>
            <person name="Paulsen I."/>
            <person name="Piegu B."/>
            <person name="Poliakov A."/>
            <person name="Robbens S."/>
            <person name="Schmutz J."/>
            <person name="Toulza E."/>
            <person name="Wyss T."/>
            <person name="Zelensky A."/>
            <person name="Zhou K."/>
            <person name="Armbrust E.V."/>
            <person name="Bhattacharya D."/>
            <person name="Goodenough U.W."/>
            <person name="Van de Peer Y."/>
            <person name="Grigoriev I.V."/>
        </authorList>
    </citation>
    <scope>NUCLEOTIDE SEQUENCE [LARGE SCALE GENOMIC DNA]</scope>
    <source>
        <strain evidence="15 16">CCMP1545</strain>
    </source>
</reference>
<dbReference type="InterPro" id="IPR049730">
    <property type="entry name" value="SNF2/RAD54-like_C"/>
</dbReference>
<dbReference type="OMA" id="DELWEDQ"/>